<gene>
    <name evidence="2" type="ORF">SAMN05216233_11773</name>
</gene>
<evidence type="ECO:0000313" key="2">
    <source>
        <dbReference type="EMBL" id="SCY70512.1"/>
    </source>
</evidence>
<dbReference type="InterPro" id="IPR011990">
    <property type="entry name" value="TPR-like_helical_dom_sf"/>
</dbReference>
<keyword evidence="1" id="KW-1133">Transmembrane helix</keyword>
<keyword evidence="3" id="KW-1185">Reference proteome</keyword>
<organism evidence="2 3">
    <name type="scientific">Desulfoluna spongiiphila</name>
    <dbReference type="NCBI Taxonomy" id="419481"/>
    <lineage>
        <taxon>Bacteria</taxon>
        <taxon>Pseudomonadati</taxon>
        <taxon>Thermodesulfobacteriota</taxon>
        <taxon>Desulfobacteria</taxon>
        <taxon>Desulfobacterales</taxon>
        <taxon>Desulfolunaceae</taxon>
        <taxon>Desulfoluna</taxon>
    </lineage>
</organism>
<name>A0A1G5I380_9BACT</name>
<dbReference type="SUPFAM" id="SSF48452">
    <property type="entry name" value="TPR-like"/>
    <property type="match status" value="1"/>
</dbReference>
<sequence length="227" mass="24315">MQKENPQAVPEQDRFLAFVEKTLTTARENKTQVTLGVAGVVLFLAIVTGVGLYRQNAVRSASLAFQSLKSDFQALEAREGREIALQRWLGDAPAALNGMKGGAATYDAALLWYGGLAFENGDFESASAWYGAAANGFDSGSSLRSIAWCGQGQALEQVGKTDEAAAAYEKIRSAGVAVKREEATFLLARIKETRGDSEGAEALYREILENPSPSVYKNLASEKVPGL</sequence>
<reference evidence="2 3" key="1">
    <citation type="submission" date="2016-10" db="EMBL/GenBank/DDBJ databases">
        <authorList>
            <person name="de Groot N.N."/>
        </authorList>
    </citation>
    <scope>NUCLEOTIDE SEQUENCE [LARGE SCALE GENOMIC DNA]</scope>
    <source>
        <strain evidence="2 3">AA1</strain>
    </source>
</reference>
<keyword evidence="1" id="KW-0812">Transmembrane</keyword>
<dbReference type="EMBL" id="FMUX01000017">
    <property type="protein sequence ID" value="SCY70512.1"/>
    <property type="molecule type" value="Genomic_DNA"/>
</dbReference>
<dbReference type="Proteomes" id="UP000198870">
    <property type="component" value="Unassembled WGS sequence"/>
</dbReference>
<keyword evidence="1" id="KW-0472">Membrane</keyword>
<accession>A0A1G5I380</accession>
<proteinExistence type="predicted"/>
<dbReference type="RefSeq" id="WP_092213254.1">
    <property type="nucleotide sequence ID" value="NZ_FMUX01000017.1"/>
</dbReference>
<dbReference type="STRING" id="419481.SAMN05216233_11773"/>
<dbReference type="AlphaFoldDB" id="A0A1G5I380"/>
<evidence type="ECO:0000256" key="1">
    <source>
        <dbReference type="SAM" id="Phobius"/>
    </source>
</evidence>
<dbReference type="Gene3D" id="1.25.40.10">
    <property type="entry name" value="Tetratricopeptide repeat domain"/>
    <property type="match status" value="1"/>
</dbReference>
<evidence type="ECO:0000313" key="3">
    <source>
        <dbReference type="Proteomes" id="UP000198870"/>
    </source>
</evidence>
<feature type="transmembrane region" description="Helical" evidence="1">
    <location>
        <begin position="33"/>
        <end position="53"/>
    </location>
</feature>
<protein>
    <submittedName>
        <fullName evidence="2">Tetratricopeptide repeat-containing protein</fullName>
    </submittedName>
</protein>
<dbReference type="Pfam" id="PF13432">
    <property type="entry name" value="TPR_16"/>
    <property type="match status" value="1"/>
</dbReference>